<organism evidence="1 2">
    <name type="scientific">Paramecium sonneborni</name>
    <dbReference type="NCBI Taxonomy" id="65129"/>
    <lineage>
        <taxon>Eukaryota</taxon>
        <taxon>Sar</taxon>
        <taxon>Alveolata</taxon>
        <taxon>Ciliophora</taxon>
        <taxon>Intramacronucleata</taxon>
        <taxon>Oligohymenophorea</taxon>
        <taxon>Peniculida</taxon>
        <taxon>Parameciidae</taxon>
        <taxon>Paramecium</taxon>
    </lineage>
</organism>
<keyword evidence="2" id="KW-1185">Reference proteome</keyword>
<evidence type="ECO:0000313" key="2">
    <source>
        <dbReference type="Proteomes" id="UP000692954"/>
    </source>
</evidence>
<protein>
    <submittedName>
        <fullName evidence="1">Uncharacterized protein</fullName>
    </submittedName>
</protein>
<comment type="caution">
    <text evidence="1">The sequence shown here is derived from an EMBL/GenBank/DDBJ whole genome shotgun (WGS) entry which is preliminary data.</text>
</comment>
<dbReference type="AlphaFoldDB" id="A0A8S1QYI0"/>
<proteinExistence type="predicted"/>
<accession>A0A8S1QYI0</accession>
<gene>
    <name evidence="1" type="ORF">PSON_ATCC_30995.1.T1230153</name>
</gene>
<name>A0A8S1QYI0_9CILI</name>
<reference evidence="1" key="1">
    <citation type="submission" date="2021-01" db="EMBL/GenBank/DDBJ databases">
        <authorList>
            <consortium name="Genoscope - CEA"/>
            <person name="William W."/>
        </authorList>
    </citation>
    <scope>NUCLEOTIDE SEQUENCE</scope>
</reference>
<sequence length="131" mass="15733">MFQQQNYGIFRIKQLKQQWQTYSFIITQEDNQLQKEYLNLNKDFFPNTTTNSDSLHQINLEKEYKESFFHRDTKNLMALGGDFTKLNGPGGRYPFIEKKFAVSRLFEDSEENFKIKLIELRLYSQLNQNKT</sequence>
<dbReference type="EMBL" id="CAJJDN010000123">
    <property type="protein sequence ID" value="CAD8119977.1"/>
    <property type="molecule type" value="Genomic_DNA"/>
</dbReference>
<evidence type="ECO:0000313" key="1">
    <source>
        <dbReference type="EMBL" id="CAD8119977.1"/>
    </source>
</evidence>
<dbReference type="Proteomes" id="UP000692954">
    <property type="component" value="Unassembled WGS sequence"/>
</dbReference>